<proteinExistence type="predicted"/>
<evidence type="ECO:0000313" key="1">
    <source>
        <dbReference type="EMBL" id="KNZ49442.1"/>
    </source>
</evidence>
<dbReference type="EMBL" id="LAVV01010166">
    <property type="protein sequence ID" value="KNZ49442.1"/>
    <property type="molecule type" value="Genomic_DNA"/>
</dbReference>
<reference evidence="1 2" key="1">
    <citation type="submission" date="2015-08" db="EMBL/GenBank/DDBJ databases">
        <title>Next Generation Sequencing and Analysis of the Genome of Puccinia sorghi L Schw, the Causal Agent of Maize Common Rust.</title>
        <authorList>
            <person name="Rochi L."/>
            <person name="Burguener G."/>
            <person name="Darino M."/>
            <person name="Turjanski A."/>
            <person name="Kreff E."/>
            <person name="Dieguez M.J."/>
            <person name="Sacco F."/>
        </authorList>
    </citation>
    <scope>NUCLEOTIDE SEQUENCE [LARGE SCALE GENOMIC DNA]</scope>
    <source>
        <strain evidence="1 2">RO10H11247</strain>
    </source>
</reference>
<accession>A0A0L6UMG5</accession>
<dbReference type="Proteomes" id="UP000037035">
    <property type="component" value="Unassembled WGS sequence"/>
</dbReference>
<protein>
    <submittedName>
        <fullName evidence="1">Uncharacterized protein</fullName>
    </submittedName>
</protein>
<sequence length="423" mass="47365">MCAGLLASRLLVDDPPPLPISLLESRLDFFFFLWNDHTVSFFFFVWFGKGISASFLIVSRYATLIQSGPPPKKRPTAPLCSPRARVVTVYIPLPLPRINPDYVPNLRSFFQGPPAIIIYLWRLQACLKKIKKNICHRKVSKLGYGFGFLRKRCGLFQEIGGLVDYNSLVPLGIKLNAKQHPSSGRFFRVSLLLDFPVVSLLHLDTHWSTPLFLKARRSPTASHLHTAYLFPNQNELSVYTATVSSRRKIQPASFLVDTMASSFFISRSYFKSAGPMFLINMFLNKREVFACMTVCLIKNLNLLKVLECGYHISSCAVSSLTTFLDLCQARGVDLKFPKVKSAAALLDLSTSWATLCLFCMVADAGDPSYITLGQMTDSISCTRSCSLRPHWVLASRFSCLIVLEVFCFSGSMSAFHLSVHPAI</sequence>
<organism evidence="1 2">
    <name type="scientific">Puccinia sorghi</name>
    <dbReference type="NCBI Taxonomy" id="27349"/>
    <lineage>
        <taxon>Eukaryota</taxon>
        <taxon>Fungi</taxon>
        <taxon>Dikarya</taxon>
        <taxon>Basidiomycota</taxon>
        <taxon>Pucciniomycotina</taxon>
        <taxon>Pucciniomycetes</taxon>
        <taxon>Pucciniales</taxon>
        <taxon>Pucciniaceae</taxon>
        <taxon>Puccinia</taxon>
    </lineage>
</organism>
<comment type="caution">
    <text evidence="1">The sequence shown here is derived from an EMBL/GenBank/DDBJ whole genome shotgun (WGS) entry which is preliminary data.</text>
</comment>
<dbReference type="VEuPathDB" id="FungiDB:VP01_4g5"/>
<keyword evidence="2" id="KW-1185">Reference proteome</keyword>
<dbReference type="AlphaFoldDB" id="A0A0L6UMG5"/>
<evidence type="ECO:0000313" key="2">
    <source>
        <dbReference type="Proteomes" id="UP000037035"/>
    </source>
</evidence>
<name>A0A0L6UMG5_9BASI</name>
<gene>
    <name evidence="1" type="ORF">VP01_4g5</name>
</gene>